<evidence type="ECO:0000313" key="2">
    <source>
        <dbReference type="EMBL" id="CRL03709.1"/>
    </source>
</evidence>
<protein>
    <submittedName>
        <fullName evidence="2">CLUMA_CG016965, isoform A</fullName>
    </submittedName>
</protein>
<sequence>MKFSFGILLSAIAVINAAVIDIDNSNAEDILKTFVTSPTPLFNSAQDYHEQAKELQDDINKHLADIRSTLSSVLAEKSREALDDIQLNSNDILELENSTRTALFELDRSLCVDNLRVLLNKISEFTGFGSSNCVTAYDINIQKGLGSAYEKIRSYDGSFGDVQQIVVRSFIGANAFLEPEEIEARFVGELTRQRDEWNAARPEIGDFINSFNVEMEAHRLVLGTCFKTIQDNVAPGYDSLQSEIATCLEFDNTDDPFAAFR</sequence>
<dbReference type="OrthoDB" id="7798745at2759"/>
<proteinExistence type="predicted"/>
<reference evidence="2 3" key="1">
    <citation type="submission" date="2015-04" db="EMBL/GenBank/DDBJ databases">
        <authorList>
            <person name="Syromyatnikov M.Y."/>
            <person name="Popov V.N."/>
        </authorList>
    </citation>
    <scope>NUCLEOTIDE SEQUENCE [LARGE SCALE GENOMIC DNA]</scope>
</reference>
<keyword evidence="3" id="KW-1185">Reference proteome</keyword>
<evidence type="ECO:0000313" key="3">
    <source>
        <dbReference type="Proteomes" id="UP000183832"/>
    </source>
</evidence>
<evidence type="ECO:0000256" key="1">
    <source>
        <dbReference type="SAM" id="SignalP"/>
    </source>
</evidence>
<gene>
    <name evidence="2" type="ORF">CLUMA_CG016965</name>
</gene>
<dbReference type="Proteomes" id="UP000183832">
    <property type="component" value="Unassembled WGS sequence"/>
</dbReference>
<feature type="chain" id="PRO_5012927157" evidence="1">
    <location>
        <begin position="18"/>
        <end position="261"/>
    </location>
</feature>
<keyword evidence="1" id="KW-0732">Signal</keyword>
<dbReference type="EMBL" id="CVRI01000059">
    <property type="protein sequence ID" value="CRL03709.1"/>
    <property type="molecule type" value="Genomic_DNA"/>
</dbReference>
<organism evidence="2 3">
    <name type="scientific">Clunio marinus</name>
    <dbReference type="NCBI Taxonomy" id="568069"/>
    <lineage>
        <taxon>Eukaryota</taxon>
        <taxon>Metazoa</taxon>
        <taxon>Ecdysozoa</taxon>
        <taxon>Arthropoda</taxon>
        <taxon>Hexapoda</taxon>
        <taxon>Insecta</taxon>
        <taxon>Pterygota</taxon>
        <taxon>Neoptera</taxon>
        <taxon>Endopterygota</taxon>
        <taxon>Diptera</taxon>
        <taxon>Nematocera</taxon>
        <taxon>Chironomoidea</taxon>
        <taxon>Chironomidae</taxon>
        <taxon>Clunio</taxon>
    </lineage>
</organism>
<name>A0A1J1IU12_9DIPT</name>
<dbReference type="AlphaFoldDB" id="A0A1J1IU12"/>
<feature type="signal peptide" evidence="1">
    <location>
        <begin position="1"/>
        <end position="17"/>
    </location>
</feature>
<accession>A0A1J1IU12</accession>